<evidence type="ECO:0000313" key="8">
    <source>
        <dbReference type="Proteomes" id="UP001084197"/>
    </source>
</evidence>
<evidence type="ECO:0000256" key="6">
    <source>
        <dbReference type="SAM" id="Phobius"/>
    </source>
</evidence>
<proteinExistence type="inferred from homology"/>
<comment type="caution">
    <text evidence="7">The sequence shown here is derived from an EMBL/GenBank/DDBJ whole genome shotgun (WGS) entry which is preliminary data.</text>
</comment>
<protein>
    <submittedName>
        <fullName evidence="7">YjcZ family sporulation protein</fullName>
    </submittedName>
</protein>
<evidence type="ECO:0000313" key="7">
    <source>
        <dbReference type="EMBL" id="MCZ0701959.1"/>
    </source>
</evidence>
<name>A0A9J6R8R9_9BACI</name>
<dbReference type="NCBIfam" id="TIGR01732">
    <property type="entry name" value="tiny_TM_bacill"/>
    <property type="match status" value="1"/>
</dbReference>
<dbReference type="Proteomes" id="UP001084197">
    <property type="component" value="Unassembled WGS sequence"/>
</dbReference>
<comment type="subcellular location">
    <subcellularLocation>
        <location evidence="1">Membrane</location>
        <topology evidence="1">Single-pass membrane protein</topology>
    </subcellularLocation>
</comment>
<gene>
    <name evidence="7" type="ORF">OWO01_01880</name>
</gene>
<dbReference type="RefSeq" id="WP_268778726.1">
    <property type="nucleotide sequence ID" value="NZ_JAPRAT010000002.1"/>
</dbReference>
<dbReference type="GO" id="GO:0016020">
    <property type="term" value="C:membrane"/>
    <property type="evidence" value="ECO:0007669"/>
    <property type="project" value="UniProtKB-SubCell"/>
</dbReference>
<evidence type="ECO:0000256" key="1">
    <source>
        <dbReference type="ARBA" id="ARBA00004167"/>
    </source>
</evidence>
<organism evidence="7 8">
    <name type="scientific">Natronobacillus azotifigens</name>
    <dbReference type="NCBI Taxonomy" id="472978"/>
    <lineage>
        <taxon>Bacteria</taxon>
        <taxon>Bacillati</taxon>
        <taxon>Bacillota</taxon>
        <taxon>Bacilli</taxon>
        <taxon>Bacillales</taxon>
        <taxon>Bacillaceae</taxon>
        <taxon>Natronobacillus</taxon>
    </lineage>
</organism>
<dbReference type="Pfam" id="PF09680">
    <property type="entry name" value="YjcZ_2"/>
    <property type="match status" value="1"/>
</dbReference>
<comment type="similarity">
    <text evidence="2">Belongs to the SscA family.</text>
</comment>
<reference evidence="7" key="1">
    <citation type="submission" date="2022-11" db="EMBL/GenBank/DDBJ databases">
        <title>WGS of Natronobacillus azotifigens 24KS-1, an anaerobic diazotrophic haloalkaliphile from soda-rich habitats.</title>
        <authorList>
            <person name="Sorokin D.Y."/>
            <person name="Merkel A.Y."/>
        </authorList>
    </citation>
    <scope>NUCLEOTIDE SEQUENCE</scope>
    <source>
        <strain evidence="7">24KS-1</strain>
    </source>
</reference>
<evidence type="ECO:0000256" key="3">
    <source>
        <dbReference type="ARBA" id="ARBA00022692"/>
    </source>
</evidence>
<sequence>MAYGHPGAGAQAQAAAFADPAMGAGCHTAPVAAPARGFGGFSFIVVMFVLLIIVGATII</sequence>
<keyword evidence="5 6" id="KW-0472">Membrane</keyword>
<feature type="transmembrane region" description="Helical" evidence="6">
    <location>
        <begin position="38"/>
        <end position="58"/>
    </location>
</feature>
<keyword evidence="3 6" id="KW-0812">Transmembrane</keyword>
<evidence type="ECO:0000256" key="5">
    <source>
        <dbReference type="ARBA" id="ARBA00023136"/>
    </source>
</evidence>
<dbReference type="EMBL" id="JAPRAT010000002">
    <property type="protein sequence ID" value="MCZ0701959.1"/>
    <property type="molecule type" value="Genomic_DNA"/>
</dbReference>
<dbReference type="InterPro" id="IPR010070">
    <property type="entry name" value="YjcZ-like"/>
</dbReference>
<keyword evidence="8" id="KW-1185">Reference proteome</keyword>
<dbReference type="AlphaFoldDB" id="A0A9J6R8R9"/>
<evidence type="ECO:0000256" key="2">
    <source>
        <dbReference type="ARBA" id="ARBA00010221"/>
    </source>
</evidence>
<evidence type="ECO:0000256" key="4">
    <source>
        <dbReference type="ARBA" id="ARBA00022989"/>
    </source>
</evidence>
<accession>A0A9J6R8R9</accession>
<keyword evidence="4 6" id="KW-1133">Transmembrane helix</keyword>